<dbReference type="EMBL" id="CT868653">
    <property type="protein sequence ID" value="CAK89098.1"/>
    <property type="molecule type" value="Genomic_DNA"/>
</dbReference>
<name>A0E1D1_PARTE</name>
<sequence length="160" mass="18665">MPFHNPEDNYIYFEQENSLVEFKKMRSEGLGKVGRLPLNPLIKKNPQTPIFNKQKNIQKRLGTRSRRQGSILLNSQFKNYKSALISTKSMDYITLCNHSNNNEFVSQCRETILKIKCLIFGVRLKEFQLKTQNENIEKSQIGQPSPIREYAQIDDLISQI</sequence>
<evidence type="ECO:0000313" key="1">
    <source>
        <dbReference type="EMBL" id="CAK89098.1"/>
    </source>
</evidence>
<organism evidence="1 2">
    <name type="scientific">Paramecium tetraurelia</name>
    <dbReference type="NCBI Taxonomy" id="5888"/>
    <lineage>
        <taxon>Eukaryota</taxon>
        <taxon>Sar</taxon>
        <taxon>Alveolata</taxon>
        <taxon>Ciliophora</taxon>
        <taxon>Intramacronucleata</taxon>
        <taxon>Oligohymenophorea</taxon>
        <taxon>Peniculida</taxon>
        <taxon>Parameciidae</taxon>
        <taxon>Paramecium</taxon>
    </lineage>
</organism>
<proteinExistence type="predicted"/>
<keyword evidence="2" id="KW-1185">Reference proteome</keyword>
<accession>A0E1D1</accession>
<dbReference type="InParanoid" id="A0E1D1"/>
<dbReference type="HOGENOM" id="CLU_1655582_0_0_1"/>
<protein>
    <submittedName>
        <fullName evidence="1">Uncharacterized protein</fullName>
    </submittedName>
</protein>
<dbReference type="KEGG" id="ptm:GSPATT00022267001"/>
<dbReference type="Proteomes" id="UP000000600">
    <property type="component" value="Unassembled WGS sequence"/>
</dbReference>
<dbReference type="GeneID" id="5042280"/>
<evidence type="ECO:0000313" key="2">
    <source>
        <dbReference type="Proteomes" id="UP000000600"/>
    </source>
</evidence>
<dbReference type="RefSeq" id="XP_001456495.1">
    <property type="nucleotide sequence ID" value="XM_001456458.1"/>
</dbReference>
<gene>
    <name evidence="1" type="ORF">GSPATT00022267001</name>
</gene>
<dbReference type="AlphaFoldDB" id="A0E1D1"/>
<reference evidence="1 2" key="1">
    <citation type="journal article" date="2006" name="Nature">
        <title>Global trends of whole-genome duplications revealed by the ciliate Paramecium tetraurelia.</title>
        <authorList>
            <consortium name="Genoscope"/>
            <person name="Aury J.-M."/>
            <person name="Jaillon O."/>
            <person name="Duret L."/>
            <person name="Noel B."/>
            <person name="Jubin C."/>
            <person name="Porcel B.M."/>
            <person name="Segurens B."/>
            <person name="Daubin V."/>
            <person name="Anthouard V."/>
            <person name="Aiach N."/>
            <person name="Arnaiz O."/>
            <person name="Billaut A."/>
            <person name="Beisson J."/>
            <person name="Blanc I."/>
            <person name="Bouhouche K."/>
            <person name="Camara F."/>
            <person name="Duharcourt S."/>
            <person name="Guigo R."/>
            <person name="Gogendeau D."/>
            <person name="Katinka M."/>
            <person name="Keller A.-M."/>
            <person name="Kissmehl R."/>
            <person name="Klotz C."/>
            <person name="Koll F."/>
            <person name="Le Moue A."/>
            <person name="Lepere C."/>
            <person name="Malinsky S."/>
            <person name="Nowacki M."/>
            <person name="Nowak J.K."/>
            <person name="Plattner H."/>
            <person name="Poulain J."/>
            <person name="Ruiz F."/>
            <person name="Serrano V."/>
            <person name="Zagulski M."/>
            <person name="Dessen P."/>
            <person name="Betermier M."/>
            <person name="Weissenbach J."/>
            <person name="Scarpelli C."/>
            <person name="Schachter V."/>
            <person name="Sperling L."/>
            <person name="Meyer E."/>
            <person name="Cohen J."/>
            <person name="Wincker P."/>
        </authorList>
    </citation>
    <scope>NUCLEOTIDE SEQUENCE [LARGE SCALE GENOMIC DNA]</scope>
    <source>
        <strain evidence="1 2">Stock d4-2</strain>
    </source>
</reference>